<dbReference type="InterPro" id="IPR036013">
    <property type="entry name" value="Band_7/SPFH_dom_sf"/>
</dbReference>
<dbReference type="AlphaFoldDB" id="A0A564VKB3"/>
<evidence type="ECO:0000313" key="4">
    <source>
        <dbReference type="Proteomes" id="UP000408482"/>
    </source>
</evidence>
<proteinExistence type="predicted"/>
<evidence type="ECO:0000313" key="3">
    <source>
        <dbReference type="EMBL" id="VUX32891.1"/>
    </source>
</evidence>
<dbReference type="InterPro" id="IPR033880">
    <property type="entry name" value="SPFH_YdjI"/>
</dbReference>
<gene>
    <name evidence="3" type="ORF">RSSSTS7063_02517</name>
</gene>
<reference evidence="3 4" key="1">
    <citation type="submission" date="2019-07" db="EMBL/GenBank/DDBJ databases">
        <authorList>
            <person name="Hibberd C M."/>
            <person name="Gehrig L. J."/>
            <person name="Chang H.-W."/>
            <person name="Venkatesh S."/>
        </authorList>
    </citation>
    <scope>NUCLEOTIDE SEQUENCE [LARGE SCALE GENOMIC DNA]</scope>
    <source>
        <strain evidence="3">Blautia_luti_SSTS_Bg7063</strain>
    </source>
</reference>
<name>A0A564VKB3_9FIRM</name>
<dbReference type="Proteomes" id="UP000408482">
    <property type="component" value="Unassembled WGS sequence"/>
</dbReference>
<evidence type="ECO:0000256" key="1">
    <source>
        <dbReference type="SAM" id="MobiDB-lite"/>
    </source>
</evidence>
<sequence>MGLIRAAVGAAGGTLADQWKEFFYCEAMDKEVMVVKGTKRSSSRSSNKHGSDNIISSGSGIAVADGQCMMIVEQGKVVEVCADPGEYTYDASTEPSIFSGSLGDGIRKTFDTIGKRFAFGGDTGKDQRVYYFNTKELVDNKFGTANPIPFRVVDSRIGLDVDVAVRCHGVYSYRIADPLLFYTNVCGNVEREYTREELDGQLKAEFISALQPAFGRLSELEMRPNQIVTHNTELENAMNEVLSAKWEELRGLKVVSVALGSVTLPDEDAEMIKQAQRTAMMRDPAMAAATLTGAQADAMKAAASNSAGAMTGFMGMDMAANAGGLNAQQLFEMGQKQQAQQQSVQQQAAQPVSPAGNGAGAVAGSWTCSCGAVSSGKFCPECGASRPVEDSWTCSCGTVNKGKFCMNCGAKKPERKMQYRCSRCGWEPADPENPPKFCPECGDPFGPEDAV</sequence>
<feature type="region of interest" description="Disordered" evidence="1">
    <location>
        <begin position="333"/>
        <end position="356"/>
    </location>
</feature>
<dbReference type="Gene3D" id="3.30.479.30">
    <property type="entry name" value="Band 7 domain"/>
    <property type="match status" value="1"/>
</dbReference>
<dbReference type="CDD" id="cd03408">
    <property type="entry name" value="SPFH_like_u1"/>
    <property type="match status" value="1"/>
</dbReference>
<protein>
    <recommendedName>
        <fullName evidence="2">SPFH domain-containing protein</fullName>
    </recommendedName>
</protein>
<accession>A0A564VKB3</accession>
<dbReference type="Pfam" id="PF13421">
    <property type="entry name" value="Band_7_1"/>
    <property type="match status" value="1"/>
</dbReference>
<organism evidence="3 4">
    <name type="scientific">Blautia luti</name>
    <dbReference type="NCBI Taxonomy" id="89014"/>
    <lineage>
        <taxon>Bacteria</taxon>
        <taxon>Bacillati</taxon>
        <taxon>Bacillota</taxon>
        <taxon>Clostridia</taxon>
        <taxon>Lachnospirales</taxon>
        <taxon>Lachnospiraceae</taxon>
        <taxon>Blautia</taxon>
    </lineage>
</organism>
<dbReference type="SUPFAM" id="SSF117892">
    <property type="entry name" value="Band 7/SPFH domain"/>
    <property type="match status" value="1"/>
</dbReference>
<feature type="compositionally biased region" description="Low complexity" evidence="1">
    <location>
        <begin position="337"/>
        <end position="355"/>
    </location>
</feature>
<evidence type="ECO:0000259" key="2">
    <source>
        <dbReference type="Pfam" id="PF13421"/>
    </source>
</evidence>
<keyword evidence="4" id="KW-1185">Reference proteome</keyword>
<dbReference type="RefSeq" id="WP_144092902.1">
    <property type="nucleotide sequence ID" value="NZ_CABHMX010000003.1"/>
</dbReference>
<feature type="domain" description="SPFH" evidence="2">
    <location>
        <begin position="52"/>
        <end position="276"/>
    </location>
</feature>
<dbReference type="PANTHER" id="PTHR37826">
    <property type="entry name" value="FLOTILLIN BAND_7_5 DOMAIN PROTEIN"/>
    <property type="match status" value="1"/>
</dbReference>
<dbReference type="EMBL" id="CABHNW010000023">
    <property type="protein sequence ID" value="VUX32891.1"/>
    <property type="molecule type" value="Genomic_DNA"/>
</dbReference>
<dbReference type="PANTHER" id="PTHR37826:SF2">
    <property type="entry name" value="ZINC-RIBBON DOMAIN-CONTAINING PROTEIN"/>
    <property type="match status" value="1"/>
</dbReference>